<protein>
    <submittedName>
        <fullName evidence="1">Uncharacterized protein</fullName>
    </submittedName>
</protein>
<gene>
    <name evidence="1" type="ORF">CCMP2556_LOCUS22177</name>
</gene>
<name>A0ABP0LQ72_9DINO</name>
<evidence type="ECO:0000313" key="2">
    <source>
        <dbReference type="Proteomes" id="UP001642484"/>
    </source>
</evidence>
<organism evidence="1 2">
    <name type="scientific">Durusdinium trenchii</name>
    <dbReference type="NCBI Taxonomy" id="1381693"/>
    <lineage>
        <taxon>Eukaryota</taxon>
        <taxon>Sar</taxon>
        <taxon>Alveolata</taxon>
        <taxon>Dinophyceae</taxon>
        <taxon>Suessiales</taxon>
        <taxon>Symbiodiniaceae</taxon>
        <taxon>Durusdinium</taxon>
    </lineage>
</organism>
<sequence>MPGTFYRWSEDQTRALLNCLDMQKLLKKRRKPADGGAEEVDVLDGLMAEVLEELKIPDAYGCWRPRSTKRHIMTGDRPTAPLPIRGTTATLTKAVWVRQLQKDDNGGFKFVSNAFQIDPAPSNIVHLTYFHPSHIIAIPLFVLATFNTLPQRPAADKPNC</sequence>
<reference evidence="1 2" key="1">
    <citation type="submission" date="2024-02" db="EMBL/GenBank/DDBJ databases">
        <authorList>
            <person name="Chen Y."/>
            <person name="Shah S."/>
            <person name="Dougan E. K."/>
            <person name="Thang M."/>
            <person name="Chan C."/>
        </authorList>
    </citation>
    <scope>NUCLEOTIDE SEQUENCE [LARGE SCALE GENOMIC DNA]</scope>
</reference>
<comment type="caution">
    <text evidence="1">The sequence shown here is derived from an EMBL/GenBank/DDBJ whole genome shotgun (WGS) entry which is preliminary data.</text>
</comment>
<accession>A0ABP0LQ72</accession>
<keyword evidence="2" id="KW-1185">Reference proteome</keyword>
<dbReference type="Proteomes" id="UP001642484">
    <property type="component" value="Unassembled WGS sequence"/>
</dbReference>
<dbReference type="EMBL" id="CAXAMN010013636">
    <property type="protein sequence ID" value="CAK9041351.1"/>
    <property type="molecule type" value="Genomic_DNA"/>
</dbReference>
<evidence type="ECO:0000313" key="1">
    <source>
        <dbReference type="EMBL" id="CAK9041351.1"/>
    </source>
</evidence>
<proteinExistence type="predicted"/>